<reference evidence="2 3" key="1">
    <citation type="submission" date="2023-11" db="EMBL/GenBank/DDBJ databases">
        <title>Plant-associative lifestyle of Vibrio porteresiae and its evolutionary dynamics.</title>
        <authorList>
            <person name="Rameshkumar N."/>
            <person name="Kirti K."/>
        </authorList>
    </citation>
    <scope>NUCLEOTIDE SEQUENCE [LARGE SCALE GENOMIC DNA]</scope>
    <source>
        <strain evidence="2 3">MSSRF30</strain>
    </source>
</reference>
<dbReference type="Proteomes" id="UP001304071">
    <property type="component" value="Chromosome 1"/>
</dbReference>
<evidence type="ECO:0000313" key="3">
    <source>
        <dbReference type="Proteomes" id="UP001304071"/>
    </source>
</evidence>
<dbReference type="EMBL" id="CP138203">
    <property type="protein sequence ID" value="WPC73956.1"/>
    <property type="molecule type" value="Genomic_DNA"/>
</dbReference>
<keyword evidence="1" id="KW-0472">Membrane</keyword>
<evidence type="ECO:0000256" key="1">
    <source>
        <dbReference type="SAM" id="Phobius"/>
    </source>
</evidence>
<keyword evidence="1" id="KW-0812">Transmembrane</keyword>
<sequence>MTNTEIASVKKLIWLTPLIGVAIGFAYLVIKHYADWSVGFKEVRTLATVVAGFSFTMMGFLAAIAAFLFSLQKYRFFKRWIQDGYSEIFFTLFKVSFVCLFVTFGCSLFVFTSQAVGFAFKLMMMSVINNILQLGVVTLVIMDKVAKARESESS</sequence>
<proteinExistence type="predicted"/>
<feature type="transmembrane region" description="Helical" evidence="1">
    <location>
        <begin position="92"/>
        <end position="112"/>
    </location>
</feature>
<name>A0ABZ0QD92_9VIBR</name>
<feature type="transmembrane region" description="Helical" evidence="1">
    <location>
        <begin position="118"/>
        <end position="141"/>
    </location>
</feature>
<keyword evidence="3" id="KW-1185">Reference proteome</keyword>
<feature type="transmembrane region" description="Helical" evidence="1">
    <location>
        <begin position="12"/>
        <end position="30"/>
    </location>
</feature>
<accession>A0ABZ0QD92</accession>
<organism evidence="2 3">
    <name type="scientific">Vibrio porteresiae DSM 19223</name>
    <dbReference type="NCBI Taxonomy" id="1123496"/>
    <lineage>
        <taxon>Bacteria</taxon>
        <taxon>Pseudomonadati</taxon>
        <taxon>Pseudomonadota</taxon>
        <taxon>Gammaproteobacteria</taxon>
        <taxon>Vibrionales</taxon>
        <taxon>Vibrionaceae</taxon>
        <taxon>Vibrio</taxon>
    </lineage>
</organism>
<evidence type="ECO:0000313" key="2">
    <source>
        <dbReference type="EMBL" id="WPC73956.1"/>
    </source>
</evidence>
<dbReference type="RefSeq" id="WP_261893963.1">
    <property type="nucleotide sequence ID" value="NZ_AP024895.1"/>
</dbReference>
<keyword evidence="1" id="KW-1133">Transmembrane helix</keyword>
<protein>
    <submittedName>
        <fullName evidence="2">Uncharacterized protein</fullName>
    </submittedName>
</protein>
<gene>
    <name evidence="2" type="ORF">R8Z52_01320</name>
</gene>
<feature type="transmembrane region" description="Helical" evidence="1">
    <location>
        <begin position="50"/>
        <end position="71"/>
    </location>
</feature>